<gene>
    <name evidence="1" type="ORF">DFP95_102243</name>
</gene>
<dbReference type="Proteomes" id="UP000256869">
    <property type="component" value="Unassembled WGS sequence"/>
</dbReference>
<organism evidence="1 2">
    <name type="scientific">Cohnella lupini</name>
    <dbReference type="NCBI Taxonomy" id="1294267"/>
    <lineage>
        <taxon>Bacteria</taxon>
        <taxon>Bacillati</taxon>
        <taxon>Bacillota</taxon>
        <taxon>Bacilli</taxon>
        <taxon>Bacillales</taxon>
        <taxon>Paenibacillaceae</taxon>
        <taxon>Cohnella</taxon>
    </lineage>
</organism>
<dbReference type="RefSeq" id="WP_147304135.1">
    <property type="nucleotide sequence ID" value="NZ_QRDY01000002.1"/>
</dbReference>
<keyword evidence="2" id="KW-1185">Reference proteome</keyword>
<dbReference type="OrthoDB" id="9799230at2"/>
<accession>A0A3D9IST2</accession>
<proteinExistence type="predicted"/>
<dbReference type="EMBL" id="QRDY01000002">
    <property type="protein sequence ID" value="RED64822.1"/>
    <property type="molecule type" value="Genomic_DNA"/>
</dbReference>
<reference evidence="1 2" key="1">
    <citation type="submission" date="2018-07" db="EMBL/GenBank/DDBJ databases">
        <title>Genomic Encyclopedia of Type Strains, Phase III (KMG-III): the genomes of soil and plant-associated and newly described type strains.</title>
        <authorList>
            <person name="Whitman W."/>
        </authorList>
    </citation>
    <scope>NUCLEOTIDE SEQUENCE [LARGE SCALE GENOMIC DNA]</scope>
    <source>
        <strain evidence="1 2">CECT 8236</strain>
    </source>
</reference>
<protein>
    <submittedName>
        <fullName evidence="1">Uncharacterized protein</fullName>
    </submittedName>
</protein>
<evidence type="ECO:0000313" key="2">
    <source>
        <dbReference type="Proteomes" id="UP000256869"/>
    </source>
</evidence>
<evidence type="ECO:0000313" key="1">
    <source>
        <dbReference type="EMBL" id="RED64822.1"/>
    </source>
</evidence>
<name>A0A3D9IST2_9BACL</name>
<sequence length="107" mass="12139">MTAPFTCRTVTARAIVTNTTLPASGLQVFTMDGRHKRFIDDNMDAPCSFYYYGDEVVFPDLNSRVTILDRNDKRSRMDAIWPDHEARAYLIAAFSQSAFGNRIGYFG</sequence>
<comment type="caution">
    <text evidence="1">The sequence shown here is derived from an EMBL/GenBank/DDBJ whole genome shotgun (WGS) entry which is preliminary data.</text>
</comment>
<dbReference type="AlphaFoldDB" id="A0A3D9IST2"/>